<evidence type="ECO:0000313" key="3">
    <source>
        <dbReference type="Proteomes" id="UP000323876"/>
    </source>
</evidence>
<gene>
    <name evidence="2" type="ORF">F3087_39510</name>
</gene>
<sequence length="176" mass="20333">MQLRQGDPWPDLFRACQHEAFHLELRDSYAEPYESEPFRRFLEGEPELSDPSPEWRALVRETTARGVAMSRVRVVTVPLTDYQRWLLSVTHYNVDAGDDIRYVPRHLVKGDDVPQDDWWLFDGQLVVFNVSDEEGKPTDPVSTTDPGIAEYCRTVKQRLWQLATPFAEFNGVHGGQ</sequence>
<evidence type="ECO:0000313" key="2">
    <source>
        <dbReference type="EMBL" id="KAA8882137.1"/>
    </source>
</evidence>
<dbReference type="Proteomes" id="UP000323876">
    <property type="component" value="Unassembled WGS sequence"/>
</dbReference>
<dbReference type="OrthoDB" id="3821358at2"/>
<dbReference type="PROSITE" id="PS50132">
    <property type="entry name" value="RGS"/>
    <property type="match status" value="1"/>
</dbReference>
<dbReference type="RefSeq" id="WP_150407277.1">
    <property type="nucleotide sequence ID" value="NZ_VXLC01000029.1"/>
</dbReference>
<proteinExistence type="predicted"/>
<dbReference type="Pfam" id="PF21806">
    <property type="entry name" value="DUF6879"/>
    <property type="match status" value="1"/>
</dbReference>
<evidence type="ECO:0000259" key="1">
    <source>
        <dbReference type="PROSITE" id="PS50132"/>
    </source>
</evidence>
<reference evidence="2 3" key="1">
    <citation type="submission" date="2019-09" db="EMBL/GenBank/DDBJ databases">
        <authorList>
            <person name="Wang X."/>
        </authorList>
    </citation>
    <scope>NUCLEOTIDE SEQUENCE [LARGE SCALE GENOMIC DNA]</scope>
    <source>
        <strain evidence="2 3">CICC 11023</strain>
    </source>
</reference>
<keyword evidence="3" id="KW-1185">Reference proteome</keyword>
<dbReference type="InterPro" id="IPR049244">
    <property type="entry name" value="DUF6879"/>
</dbReference>
<comment type="caution">
    <text evidence="2">The sequence shown here is derived from an EMBL/GenBank/DDBJ whole genome shotgun (WGS) entry which is preliminary data.</text>
</comment>
<dbReference type="InterPro" id="IPR016137">
    <property type="entry name" value="RGS"/>
</dbReference>
<dbReference type="AlphaFoldDB" id="A0A5N0DYB8"/>
<dbReference type="EMBL" id="VXLC01000029">
    <property type="protein sequence ID" value="KAA8882137.1"/>
    <property type="molecule type" value="Genomic_DNA"/>
</dbReference>
<protein>
    <recommendedName>
        <fullName evidence="1">RGS domain-containing protein</fullName>
    </recommendedName>
</protein>
<accession>A0A5N0DYB8</accession>
<name>A0A5N0DYB8_9NOCA</name>
<organism evidence="2 3">
    <name type="scientific">Nocardia colli</name>
    <dbReference type="NCBI Taxonomy" id="2545717"/>
    <lineage>
        <taxon>Bacteria</taxon>
        <taxon>Bacillati</taxon>
        <taxon>Actinomycetota</taxon>
        <taxon>Actinomycetes</taxon>
        <taxon>Mycobacteriales</taxon>
        <taxon>Nocardiaceae</taxon>
        <taxon>Nocardia</taxon>
    </lineage>
</organism>
<feature type="domain" description="RGS" evidence="1">
    <location>
        <begin position="1"/>
        <end position="42"/>
    </location>
</feature>